<organism evidence="12 13">
    <name type="scientific">Poecilia latipinna</name>
    <name type="common">sailfin molly</name>
    <dbReference type="NCBI Taxonomy" id="48699"/>
    <lineage>
        <taxon>Eukaryota</taxon>
        <taxon>Metazoa</taxon>
        <taxon>Chordata</taxon>
        <taxon>Craniata</taxon>
        <taxon>Vertebrata</taxon>
        <taxon>Euteleostomi</taxon>
        <taxon>Actinopterygii</taxon>
        <taxon>Neopterygii</taxon>
        <taxon>Teleostei</taxon>
        <taxon>Neoteleostei</taxon>
        <taxon>Acanthomorphata</taxon>
        <taxon>Ovalentaria</taxon>
        <taxon>Atherinomorphae</taxon>
        <taxon>Cyprinodontiformes</taxon>
        <taxon>Poeciliidae</taxon>
        <taxon>Poeciliinae</taxon>
        <taxon>Poecilia</taxon>
    </lineage>
</organism>
<keyword evidence="6 9" id="KW-0675">Receptor</keyword>
<proteinExistence type="inferred from homology"/>
<evidence type="ECO:0000256" key="10">
    <source>
        <dbReference type="SAM" id="Phobius"/>
    </source>
</evidence>
<evidence type="ECO:0000256" key="6">
    <source>
        <dbReference type="ARBA" id="ARBA00023170"/>
    </source>
</evidence>
<feature type="transmembrane region" description="Helical" evidence="10">
    <location>
        <begin position="40"/>
        <end position="64"/>
    </location>
</feature>
<evidence type="ECO:0000256" key="1">
    <source>
        <dbReference type="ARBA" id="ARBA00004141"/>
    </source>
</evidence>
<dbReference type="GO" id="GO:0005886">
    <property type="term" value="C:plasma membrane"/>
    <property type="evidence" value="ECO:0007669"/>
    <property type="project" value="TreeGrafter"/>
</dbReference>
<evidence type="ECO:0000256" key="7">
    <source>
        <dbReference type="ARBA" id="ARBA00023180"/>
    </source>
</evidence>
<protein>
    <recommendedName>
        <fullName evidence="11">G-protein coupled receptors family 1 profile domain-containing protein</fullName>
    </recommendedName>
</protein>
<reference evidence="12" key="2">
    <citation type="submission" date="2025-09" db="UniProtKB">
        <authorList>
            <consortium name="Ensembl"/>
        </authorList>
    </citation>
    <scope>IDENTIFICATION</scope>
</reference>
<evidence type="ECO:0000256" key="4">
    <source>
        <dbReference type="ARBA" id="ARBA00023040"/>
    </source>
</evidence>
<evidence type="ECO:0000313" key="13">
    <source>
        <dbReference type="Proteomes" id="UP000261500"/>
    </source>
</evidence>
<dbReference type="GO" id="GO:0007200">
    <property type="term" value="P:phospholipase C-activating G protein-coupled receptor signaling pathway"/>
    <property type="evidence" value="ECO:0007669"/>
    <property type="project" value="TreeGrafter"/>
</dbReference>
<evidence type="ECO:0000256" key="2">
    <source>
        <dbReference type="ARBA" id="ARBA00022692"/>
    </source>
</evidence>
<dbReference type="GO" id="GO:0004930">
    <property type="term" value="F:G protein-coupled receptor activity"/>
    <property type="evidence" value="ECO:0007669"/>
    <property type="project" value="UniProtKB-KW"/>
</dbReference>
<feature type="transmembrane region" description="Helical" evidence="10">
    <location>
        <begin position="98"/>
        <end position="121"/>
    </location>
</feature>
<accession>A0A3B3UHE8</accession>
<dbReference type="Pfam" id="PF00001">
    <property type="entry name" value="7tm_1"/>
    <property type="match status" value="1"/>
</dbReference>
<keyword evidence="8 9" id="KW-0807">Transducer</keyword>
<dbReference type="SUPFAM" id="SSF81321">
    <property type="entry name" value="Family A G protein-coupled receptor-like"/>
    <property type="match status" value="1"/>
</dbReference>
<dbReference type="GeneTree" id="ENSGT00940000164014"/>
<dbReference type="Gene3D" id="1.20.1070.10">
    <property type="entry name" value="Rhodopsin 7-helix transmembrane proteins"/>
    <property type="match status" value="1"/>
</dbReference>
<dbReference type="InterPro" id="IPR017452">
    <property type="entry name" value="GPCR_Rhodpsn_7TM"/>
</dbReference>
<keyword evidence="7" id="KW-0325">Glycoprotein</keyword>
<reference evidence="12" key="1">
    <citation type="submission" date="2025-08" db="UniProtKB">
        <authorList>
            <consortium name="Ensembl"/>
        </authorList>
    </citation>
    <scope>IDENTIFICATION</scope>
</reference>
<dbReference type="GO" id="GO:0035025">
    <property type="term" value="P:positive regulation of Rho protein signal transduction"/>
    <property type="evidence" value="ECO:0007669"/>
    <property type="project" value="TreeGrafter"/>
</dbReference>
<dbReference type="PROSITE" id="PS50262">
    <property type="entry name" value="G_PROTEIN_RECEP_F1_2"/>
    <property type="match status" value="1"/>
</dbReference>
<dbReference type="PANTHER" id="PTHR24232:SF85">
    <property type="entry name" value="G-PROTEIN COUPLED RECEPTOR 4"/>
    <property type="match status" value="1"/>
</dbReference>
<dbReference type="PROSITE" id="PS00237">
    <property type="entry name" value="G_PROTEIN_RECEP_F1_1"/>
    <property type="match status" value="1"/>
</dbReference>
<dbReference type="PANTHER" id="PTHR24232">
    <property type="entry name" value="G-PROTEIN COUPLED RECEPTOR"/>
    <property type="match status" value="1"/>
</dbReference>
<dbReference type="AlphaFoldDB" id="A0A3B3UHE8"/>
<keyword evidence="5 10" id="KW-0472">Membrane</keyword>
<evidence type="ECO:0000256" key="3">
    <source>
        <dbReference type="ARBA" id="ARBA00022989"/>
    </source>
</evidence>
<comment type="similarity">
    <text evidence="9">Belongs to the G-protein coupled receptor 1 family.</text>
</comment>
<dbReference type="InterPro" id="IPR000276">
    <property type="entry name" value="GPCR_Rhodpsn"/>
</dbReference>
<keyword evidence="2 9" id="KW-0812">Transmembrane</keyword>
<evidence type="ECO:0000256" key="5">
    <source>
        <dbReference type="ARBA" id="ARBA00023136"/>
    </source>
</evidence>
<feature type="transmembrane region" description="Helical" evidence="10">
    <location>
        <begin position="141"/>
        <end position="161"/>
    </location>
</feature>
<dbReference type="STRING" id="48699.ENSPLAP00000012176"/>
<feature type="domain" description="G-protein coupled receptors family 1 profile" evidence="11">
    <location>
        <begin position="52"/>
        <end position="215"/>
    </location>
</feature>
<feature type="transmembrane region" description="Helical" evidence="10">
    <location>
        <begin position="173"/>
        <end position="194"/>
    </location>
</feature>
<evidence type="ECO:0000256" key="9">
    <source>
        <dbReference type="RuleBase" id="RU000688"/>
    </source>
</evidence>
<keyword evidence="4 9" id="KW-0297">G-protein coupled receptor</keyword>
<evidence type="ECO:0000259" key="11">
    <source>
        <dbReference type="PROSITE" id="PS50262"/>
    </source>
</evidence>
<comment type="subcellular location">
    <subcellularLocation>
        <location evidence="1">Membrane</location>
        <topology evidence="1">Multi-pass membrane protein</topology>
    </subcellularLocation>
</comment>
<dbReference type="PRINTS" id="PR00237">
    <property type="entry name" value="GPCRRHODOPSN"/>
</dbReference>
<dbReference type="Proteomes" id="UP000261500">
    <property type="component" value="Unplaced"/>
</dbReference>
<evidence type="ECO:0000313" key="12">
    <source>
        <dbReference type="Ensembl" id="ENSPLAP00000012176.1"/>
    </source>
</evidence>
<sequence length="258" mass="29039">MEDSHISRTSGDENLNQNIFNHSDAANRTDNRYMNEFSLVVNWITVAIGFPLTLAALWAVLIMMKNDHGAPVYIFNLLLSDVIQYCSRITMKTQNNSVFASFALSFGLAASIGFMMCVSLERYLVVAKPLWYRFRRNIQTSVLVCVAVWIFSLSFTLSIYLSLKYQMRKIIQAACLLLPLLLFIFCLVGTIKALSEARSVSAEEKQIGLFLSPLADSALYIFLRKTEFNQLGASLCCCVTSKNQEISSTDDINMSAFH</sequence>
<keyword evidence="13" id="KW-1185">Reference proteome</keyword>
<evidence type="ECO:0000256" key="8">
    <source>
        <dbReference type="ARBA" id="ARBA00023224"/>
    </source>
</evidence>
<keyword evidence="3 10" id="KW-1133">Transmembrane helix</keyword>
<dbReference type="Ensembl" id="ENSPLAT00000019810.1">
    <property type="protein sequence ID" value="ENSPLAP00000012176.1"/>
    <property type="gene ID" value="ENSPLAG00000015431.1"/>
</dbReference>
<name>A0A3B3UHE8_9TELE</name>